<sequence>MIQSKIIDSTSLGWQYDNLKIVNKAGEMVKLNHNIAQLKVHNTKRLQLTRGLPVRLIVLKARQEGVSTGEAADMFEDVNRRPNRIATLISADTDSTAKVWKMIRRFQSEIPSDVRREPKYSSRKELEYAEPHYSSILCQTAGKEVLGRGGTNHKLHATELAFWANAAKQIAPLFQEVPKTADTSIVIESTAFGTTGEFHDRFQIATKFVKDQLNLHGEIRDYNGFLPVFLAWHIFPDYQMELPRRGYHFEAESDHEVFGDECELIAKYNCTTEQLYWRRYTISTDFANDLPRFMAEYPATAKEAFQGTGRMVFLPSALDEMDTHVSKPIKHIEFYMEGANVKYREVNKRENCWAVWKLPESNHSYIVFGDVAEGILCDLTNKRSDPDRSVAGVFDRNDFDMPMVYYGRPDTIEFGHQMLMAAKFFNYAWASPEMNSIGLAVLNIFKEDNYPFIYQREQKEETESTEPGQLIGWRTTTLTRKPMIADLDKTTQEGQLRIYDHRVMDEFRTFVHGKDGKPQADVGKFDDCVIMVSGCIQLHQRCEMGIEDLSWVNKEDKPKTHVSVMGQADDDDSDMDGEEEDNALLYADIEDYED</sequence>
<evidence type="ECO:0000313" key="2">
    <source>
        <dbReference type="EMBL" id="KKM67573.1"/>
    </source>
</evidence>
<comment type="caution">
    <text evidence="2">The sequence shown here is derived from an EMBL/GenBank/DDBJ whole genome shotgun (WGS) entry which is preliminary data.</text>
</comment>
<evidence type="ECO:0000256" key="1">
    <source>
        <dbReference type="SAM" id="MobiDB-lite"/>
    </source>
</evidence>
<feature type="region of interest" description="Disordered" evidence="1">
    <location>
        <begin position="560"/>
        <end position="594"/>
    </location>
</feature>
<organism evidence="2">
    <name type="scientific">marine sediment metagenome</name>
    <dbReference type="NCBI Taxonomy" id="412755"/>
    <lineage>
        <taxon>unclassified sequences</taxon>
        <taxon>metagenomes</taxon>
        <taxon>ecological metagenomes</taxon>
    </lineage>
</organism>
<dbReference type="Gene3D" id="3.40.50.300">
    <property type="entry name" value="P-loop containing nucleotide triphosphate hydrolases"/>
    <property type="match status" value="1"/>
</dbReference>
<dbReference type="AlphaFoldDB" id="A0A0F9JDA6"/>
<name>A0A0F9JDA6_9ZZZZ</name>
<evidence type="ECO:0008006" key="3">
    <source>
        <dbReference type="Google" id="ProtNLM"/>
    </source>
</evidence>
<feature type="compositionally biased region" description="Acidic residues" evidence="1">
    <location>
        <begin position="568"/>
        <end position="594"/>
    </location>
</feature>
<gene>
    <name evidence="2" type="ORF">LCGC14_1469740</name>
</gene>
<dbReference type="Gene3D" id="3.30.420.240">
    <property type="match status" value="1"/>
</dbReference>
<dbReference type="InterPro" id="IPR027417">
    <property type="entry name" value="P-loop_NTPase"/>
</dbReference>
<protein>
    <recommendedName>
        <fullName evidence="3">Terminase large subunit gp17-like C-terminal domain-containing protein</fullName>
    </recommendedName>
</protein>
<accession>A0A0F9JDA6</accession>
<dbReference type="EMBL" id="LAZR01010325">
    <property type="protein sequence ID" value="KKM67573.1"/>
    <property type="molecule type" value="Genomic_DNA"/>
</dbReference>
<reference evidence="2" key="1">
    <citation type="journal article" date="2015" name="Nature">
        <title>Complex archaea that bridge the gap between prokaryotes and eukaryotes.</title>
        <authorList>
            <person name="Spang A."/>
            <person name="Saw J.H."/>
            <person name="Jorgensen S.L."/>
            <person name="Zaremba-Niedzwiedzka K."/>
            <person name="Martijn J."/>
            <person name="Lind A.E."/>
            <person name="van Eijk R."/>
            <person name="Schleper C."/>
            <person name="Guy L."/>
            <person name="Ettema T.J."/>
        </authorList>
    </citation>
    <scope>NUCLEOTIDE SEQUENCE</scope>
</reference>
<proteinExistence type="predicted"/>